<sequence length="139" mass="14911">MADRFFRNELPDYVPDTESGSSPLLAGSDSLTELLRLPSAALSLELKKAGLELKNKVVRETWLRKSGPVDDYSLYTGALGTAFLLFKAYQISGDNNDIILCSDIIKACDSASRGSPNLTFICGKAGVYALGAVVSHHIG</sequence>
<dbReference type="GO" id="GO:0031179">
    <property type="term" value="P:peptide modification"/>
    <property type="evidence" value="ECO:0007669"/>
    <property type="project" value="InterPro"/>
</dbReference>
<organism evidence="1 2">
    <name type="scientific">Genlisea aurea</name>
    <dbReference type="NCBI Taxonomy" id="192259"/>
    <lineage>
        <taxon>Eukaryota</taxon>
        <taxon>Viridiplantae</taxon>
        <taxon>Streptophyta</taxon>
        <taxon>Embryophyta</taxon>
        <taxon>Tracheophyta</taxon>
        <taxon>Spermatophyta</taxon>
        <taxon>Magnoliopsida</taxon>
        <taxon>eudicotyledons</taxon>
        <taxon>Gunneridae</taxon>
        <taxon>Pentapetalae</taxon>
        <taxon>asterids</taxon>
        <taxon>lamiids</taxon>
        <taxon>Lamiales</taxon>
        <taxon>Lentibulariaceae</taxon>
        <taxon>Genlisea</taxon>
    </lineage>
</organism>
<dbReference type="GO" id="GO:0005886">
    <property type="term" value="C:plasma membrane"/>
    <property type="evidence" value="ECO:0007669"/>
    <property type="project" value="TreeGrafter"/>
</dbReference>
<dbReference type="Pfam" id="PF05147">
    <property type="entry name" value="LANC_like"/>
    <property type="match status" value="1"/>
</dbReference>
<dbReference type="InterPro" id="IPR007822">
    <property type="entry name" value="LANC-like"/>
</dbReference>
<reference evidence="1 2" key="1">
    <citation type="journal article" date="2013" name="BMC Genomics">
        <title>The miniature genome of a carnivorous plant Genlisea aurea contains a low number of genes and short non-coding sequences.</title>
        <authorList>
            <person name="Leushkin E.V."/>
            <person name="Sutormin R.A."/>
            <person name="Nabieva E.R."/>
            <person name="Penin A.A."/>
            <person name="Kondrashov A.S."/>
            <person name="Logacheva M.D."/>
        </authorList>
    </citation>
    <scope>NUCLEOTIDE SEQUENCE [LARGE SCALE GENOMIC DNA]</scope>
</reference>
<protein>
    <submittedName>
        <fullName evidence="1">Uncharacterized protein</fullName>
    </submittedName>
</protein>
<dbReference type="AlphaFoldDB" id="S8EAQ1"/>
<evidence type="ECO:0000313" key="1">
    <source>
        <dbReference type="EMBL" id="EPS72953.1"/>
    </source>
</evidence>
<feature type="non-terminal residue" evidence="1">
    <location>
        <position position="139"/>
    </location>
</feature>
<dbReference type="PANTHER" id="PTHR12736:SF7">
    <property type="entry name" value="LANC-LIKE PROTEIN 3"/>
    <property type="match status" value="1"/>
</dbReference>
<dbReference type="Proteomes" id="UP000015453">
    <property type="component" value="Unassembled WGS sequence"/>
</dbReference>
<comment type="caution">
    <text evidence="1">The sequence shown here is derived from an EMBL/GenBank/DDBJ whole genome shotgun (WGS) entry which is preliminary data.</text>
</comment>
<accession>S8EAQ1</accession>
<dbReference type="OrthoDB" id="10257263at2759"/>
<proteinExistence type="predicted"/>
<dbReference type="GO" id="GO:0005975">
    <property type="term" value="P:carbohydrate metabolic process"/>
    <property type="evidence" value="ECO:0007669"/>
    <property type="project" value="InterPro"/>
</dbReference>
<dbReference type="PANTHER" id="PTHR12736">
    <property type="entry name" value="LANC-LIKE PROTEIN"/>
    <property type="match status" value="1"/>
</dbReference>
<dbReference type="InterPro" id="IPR012341">
    <property type="entry name" value="6hp_glycosidase-like_sf"/>
</dbReference>
<dbReference type="Gene3D" id="1.50.10.10">
    <property type="match status" value="1"/>
</dbReference>
<name>S8EAQ1_9LAMI</name>
<keyword evidence="2" id="KW-1185">Reference proteome</keyword>
<dbReference type="EMBL" id="AUSU01000628">
    <property type="protein sequence ID" value="EPS72953.1"/>
    <property type="molecule type" value="Genomic_DNA"/>
</dbReference>
<gene>
    <name evidence="1" type="ORF">M569_01804</name>
</gene>
<evidence type="ECO:0000313" key="2">
    <source>
        <dbReference type="Proteomes" id="UP000015453"/>
    </source>
</evidence>
<dbReference type="SUPFAM" id="SSF158745">
    <property type="entry name" value="LanC-like"/>
    <property type="match status" value="1"/>
</dbReference>